<dbReference type="Proteomes" id="UP000176501">
    <property type="component" value="Unassembled WGS sequence"/>
</dbReference>
<protein>
    <recommendedName>
        <fullName evidence="4">Glycosyltransferase 2-like domain-containing protein</fullName>
    </recommendedName>
</protein>
<reference evidence="5 6" key="1">
    <citation type="journal article" date="2016" name="Nat. Commun.">
        <title>Thousands of microbial genomes shed light on interconnected biogeochemical processes in an aquifer system.</title>
        <authorList>
            <person name="Anantharaman K."/>
            <person name="Brown C.T."/>
            <person name="Hug L.A."/>
            <person name="Sharon I."/>
            <person name="Castelle C.J."/>
            <person name="Probst A.J."/>
            <person name="Thomas B.C."/>
            <person name="Singh A."/>
            <person name="Wilkins M.J."/>
            <person name="Karaoz U."/>
            <person name="Brodie E.L."/>
            <person name="Williams K.H."/>
            <person name="Hubbard S.S."/>
            <person name="Banfield J.F."/>
        </authorList>
    </citation>
    <scope>NUCLEOTIDE SEQUENCE [LARGE SCALE GENOMIC DNA]</scope>
</reference>
<dbReference type="PANTHER" id="PTHR43179:SF12">
    <property type="entry name" value="GALACTOFURANOSYLTRANSFERASE GLFT2"/>
    <property type="match status" value="1"/>
</dbReference>
<evidence type="ECO:0000256" key="1">
    <source>
        <dbReference type="ARBA" id="ARBA00006739"/>
    </source>
</evidence>
<comment type="similarity">
    <text evidence="1">Belongs to the glycosyltransferase 2 family.</text>
</comment>
<sequence>MYPRVSVNIVAWNGMKFIPELLESIFAQTFVDFSVLIVDNGSSDGAEAYVREHFPQVAFLRNARNLGFAPAHNQAIRYAIEHWNENDLSDRFVLVTNQDLIITPTFLEEIVRAAESEPKVGSFQGKLRRAYTENPQDEVFREVVRSERIDSTGLMPHRNRTFTDRGAGEMDDGQFDESTDIFGPTGALALYRASALRDARYRDEFFDQDFFSYKEDADLAWRLRHLGWTSRYVPSAVAYHYRGMFGKERMGWVERIRNRRGKSPVRNWYSTRNHLLLLMKNQRIWSGLLVSPWIFWFELRRFVYVLFLETSTVRAYLAALGLFPAMARKRADLWKKRASRNASKAL</sequence>
<evidence type="ECO:0000259" key="4">
    <source>
        <dbReference type="Pfam" id="PF00535"/>
    </source>
</evidence>
<feature type="domain" description="Glycosyltransferase 2-like" evidence="4">
    <location>
        <begin position="6"/>
        <end position="196"/>
    </location>
</feature>
<dbReference type="EMBL" id="MGFE01000030">
    <property type="protein sequence ID" value="OGL97725.1"/>
    <property type="molecule type" value="Genomic_DNA"/>
</dbReference>
<keyword evidence="3" id="KW-0808">Transferase</keyword>
<evidence type="ECO:0000256" key="3">
    <source>
        <dbReference type="ARBA" id="ARBA00022679"/>
    </source>
</evidence>
<comment type="caution">
    <text evidence="5">The sequence shown here is derived from an EMBL/GenBank/DDBJ whole genome shotgun (WGS) entry which is preliminary data.</text>
</comment>
<dbReference type="CDD" id="cd04186">
    <property type="entry name" value="GT_2_like_c"/>
    <property type="match status" value="1"/>
</dbReference>
<dbReference type="InterPro" id="IPR001173">
    <property type="entry name" value="Glyco_trans_2-like"/>
</dbReference>
<proteinExistence type="inferred from homology"/>
<dbReference type="PANTHER" id="PTHR43179">
    <property type="entry name" value="RHAMNOSYLTRANSFERASE WBBL"/>
    <property type="match status" value="1"/>
</dbReference>
<accession>A0A1F7W4I7</accession>
<dbReference type="Pfam" id="PF00535">
    <property type="entry name" value="Glycos_transf_2"/>
    <property type="match status" value="1"/>
</dbReference>
<gene>
    <name evidence="5" type="ORF">A2304_00475</name>
</gene>
<dbReference type="GO" id="GO:0016757">
    <property type="term" value="F:glycosyltransferase activity"/>
    <property type="evidence" value="ECO:0007669"/>
    <property type="project" value="UniProtKB-KW"/>
</dbReference>
<evidence type="ECO:0000256" key="2">
    <source>
        <dbReference type="ARBA" id="ARBA00022676"/>
    </source>
</evidence>
<evidence type="ECO:0000313" key="6">
    <source>
        <dbReference type="Proteomes" id="UP000176501"/>
    </source>
</evidence>
<evidence type="ECO:0000313" key="5">
    <source>
        <dbReference type="EMBL" id="OGL97725.1"/>
    </source>
</evidence>
<name>A0A1F7W4I7_9BACT</name>
<dbReference type="SUPFAM" id="SSF53448">
    <property type="entry name" value="Nucleotide-diphospho-sugar transferases"/>
    <property type="match status" value="1"/>
</dbReference>
<dbReference type="Gene3D" id="3.90.550.10">
    <property type="entry name" value="Spore Coat Polysaccharide Biosynthesis Protein SpsA, Chain A"/>
    <property type="match status" value="1"/>
</dbReference>
<dbReference type="InterPro" id="IPR029044">
    <property type="entry name" value="Nucleotide-diphossugar_trans"/>
</dbReference>
<keyword evidence="2" id="KW-0328">Glycosyltransferase</keyword>
<organism evidence="5 6">
    <name type="scientific">Candidatus Uhrbacteria bacterium RIFOXYB2_FULL_57_15</name>
    <dbReference type="NCBI Taxonomy" id="1802422"/>
    <lineage>
        <taxon>Bacteria</taxon>
        <taxon>Candidatus Uhriibacteriota</taxon>
    </lineage>
</organism>
<dbReference type="AlphaFoldDB" id="A0A1F7W4I7"/>